<evidence type="ECO:0000313" key="1">
    <source>
        <dbReference type="EMBL" id="CAK8673131.1"/>
    </source>
</evidence>
<proteinExistence type="predicted"/>
<dbReference type="EMBL" id="CAWYQH010000002">
    <property type="protein sequence ID" value="CAK8673131.1"/>
    <property type="molecule type" value="Genomic_DNA"/>
</dbReference>
<dbReference type="Proteomes" id="UP001642483">
    <property type="component" value="Unassembled WGS sequence"/>
</dbReference>
<keyword evidence="2" id="KW-1185">Reference proteome</keyword>
<sequence>MEFIRDCEKWSCDAWLSYNELLNGHWISFTMVDERHAITGQQPVKEKVDHKTENTKYRHLWSQLTHVMVLSMFNDKA</sequence>
<organism evidence="1 2">
    <name type="scientific">Clavelina lepadiformis</name>
    <name type="common">Light-bulb sea squirt</name>
    <name type="synonym">Ascidia lepadiformis</name>
    <dbReference type="NCBI Taxonomy" id="159417"/>
    <lineage>
        <taxon>Eukaryota</taxon>
        <taxon>Metazoa</taxon>
        <taxon>Chordata</taxon>
        <taxon>Tunicata</taxon>
        <taxon>Ascidiacea</taxon>
        <taxon>Aplousobranchia</taxon>
        <taxon>Clavelinidae</taxon>
        <taxon>Clavelina</taxon>
    </lineage>
</organism>
<accession>A0ABP0F2N7</accession>
<name>A0ABP0F2N7_CLALP</name>
<protein>
    <submittedName>
        <fullName evidence="1">Uncharacterized protein</fullName>
    </submittedName>
</protein>
<gene>
    <name evidence="1" type="ORF">CVLEPA_LOCUS2913</name>
</gene>
<comment type="caution">
    <text evidence="1">The sequence shown here is derived from an EMBL/GenBank/DDBJ whole genome shotgun (WGS) entry which is preliminary data.</text>
</comment>
<reference evidence="1 2" key="1">
    <citation type="submission" date="2024-02" db="EMBL/GenBank/DDBJ databases">
        <authorList>
            <person name="Daric V."/>
            <person name="Darras S."/>
        </authorList>
    </citation>
    <scope>NUCLEOTIDE SEQUENCE [LARGE SCALE GENOMIC DNA]</scope>
</reference>
<evidence type="ECO:0000313" key="2">
    <source>
        <dbReference type="Proteomes" id="UP001642483"/>
    </source>
</evidence>